<evidence type="ECO:0000313" key="3">
    <source>
        <dbReference type="WBParaSite" id="Pan_g22739.t1"/>
    </source>
</evidence>
<reference evidence="2" key="1">
    <citation type="journal article" date="2013" name="Genetics">
        <title>The draft genome and transcriptome of Panagrellus redivivus are shaped by the harsh demands of a free-living lifestyle.</title>
        <authorList>
            <person name="Srinivasan J."/>
            <person name="Dillman A.R."/>
            <person name="Macchietto M.G."/>
            <person name="Heikkinen L."/>
            <person name="Lakso M."/>
            <person name="Fracchia K.M."/>
            <person name="Antoshechkin I."/>
            <person name="Mortazavi A."/>
            <person name="Wong G."/>
            <person name="Sternberg P.W."/>
        </authorList>
    </citation>
    <scope>NUCLEOTIDE SEQUENCE [LARGE SCALE GENOMIC DNA]</scope>
    <source>
        <strain evidence="2">MT8872</strain>
    </source>
</reference>
<dbReference type="Proteomes" id="UP000492821">
    <property type="component" value="Unassembled WGS sequence"/>
</dbReference>
<feature type="region of interest" description="Disordered" evidence="1">
    <location>
        <begin position="44"/>
        <end position="63"/>
    </location>
</feature>
<organism evidence="2 3">
    <name type="scientific">Panagrellus redivivus</name>
    <name type="common">Microworm</name>
    <dbReference type="NCBI Taxonomy" id="6233"/>
    <lineage>
        <taxon>Eukaryota</taxon>
        <taxon>Metazoa</taxon>
        <taxon>Ecdysozoa</taxon>
        <taxon>Nematoda</taxon>
        <taxon>Chromadorea</taxon>
        <taxon>Rhabditida</taxon>
        <taxon>Tylenchina</taxon>
        <taxon>Panagrolaimomorpha</taxon>
        <taxon>Panagrolaimoidea</taxon>
        <taxon>Panagrolaimidae</taxon>
        <taxon>Panagrellus</taxon>
    </lineage>
</organism>
<keyword evidence="2" id="KW-1185">Reference proteome</keyword>
<protein>
    <submittedName>
        <fullName evidence="3">Uncharacterized protein</fullName>
    </submittedName>
</protein>
<reference evidence="3" key="2">
    <citation type="submission" date="2020-10" db="UniProtKB">
        <authorList>
            <consortium name="WormBaseParasite"/>
        </authorList>
    </citation>
    <scope>IDENTIFICATION</scope>
</reference>
<feature type="compositionally biased region" description="Basic and acidic residues" evidence="1">
    <location>
        <begin position="53"/>
        <end position="63"/>
    </location>
</feature>
<evidence type="ECO:0000313" key="2">
    <source>
        <dbReference type="Proteomes" id="UP000492821"/>
    </source>
</evidence>
<name>A0A7E4VNN7_PANRE</name>
<accession>A0A7E4VNN7</accession>
<dbReference type="WBParaSite" id="Pan_g22739.t1">
    <property type="protein sequence ID" value="Pan_g22739.t1"/>
    <property type="gene ID" value="Pan_g22739"/>
</dbReference>
<sequence>MLKNIQDSDEKALLNLVLKLRSSVQERKNYHKAAYKYPTVLESGNQWQTRDTAGSRDGGDDRFTEDTLQEDVVGVLVDHPHESATKESGEECQNASIFW</sequence>
<proteinExistence type="predicted"/>
<dbReference type="AlphaFoldDB" id="A0A7E4VNN7"/>
<evidence type="ECO:0000256" key="1">
    <source>
        <dbReference type="SAM" id="MobiDB-lite"/>
    </source>
</evidence>